<proteinExistence type="inferred from homology"/>
<accession>A0A841FPP9</accession>
<dbReference type="Pfam" id="PF08327">
    <property type="entry name" value="AHSA1"/>
    <property type="match status" value="1"/>
</dbReference>
<evidence type="ECO:0000259" key="2">
    <source>
        <dbReference type="Pfam" id="PF08327"/>
    </source>
</evidence>
<dbReference type="Gene3D" id="3.30.530.20">
    <property type="match status" value="1"/>
</dbReference>
<protein>
    <submittedName>
        <fullName evidence="3">Uncharacterized protein YndB with AHSA1/START domain</fullName>
    </submittedName>
</protein>
<name>A0A841FPP9_9ACTN</name>
<dbReference type="SUPFAM" id="SSF55961">
    <property type="entry name" value="Bet v1-like"/>
    <property type="match status" value="1"/>
</dbReference>
<evidence type="ECO:0000256" key="1">
    <source>
        <dbReference type="ARBA" id="ARBA00006817"/>
    </source>
</evidence>
<sequence>MNVDVDTQISAVTRKLGDRPGEDGELLEMTISQAYDTDAADLWDCVTNGERIARWFMPVSGDLRLGGKYQLEGNAGGTVDRCDPPRSFNATWEFGGGVSWIEVVITAEDDGRSRFTLVHTAKVDEQLWDVYGPGAVGVGWDGMVLGLGLYLGSGEANDPAEAEAWSGTDEGRRFTRLSSDAWVEAAIAYGRDPEKARAAGEKTVEFYTP</sequence>
<keyword evidence="4" id="KW-1185">Reference proteome</keyword>
<feature type="domain" description="Activator of Hsp90 ATPase homologue 1/2-like C-terminal" evidence="2">
    <location>
        <begin position="37"/>
        <end position="143"/>
    </location>
</feature>
<dbReference type="RefSeq" id="WP_184787385.1">
    <property type="nucleotide sequence ID" value="NZ_BONT01000088.1"/>
</dbReference>
<dbReference type="InterPro" id="IPR023393">
    <property type="entry name" value="START-like_dom_sf"/>
</dbReference>
<organism evidence="3 4">
    <name type="scientific">Phytomonospora endophytica</name>
    <dbReference type="NCBI Taxonomy" id="714109"/>
    <lineage>
        <taxon>Bacteria</taxon>
        <taxon>Bacillati</taxon>
        <taxon>Actinomycetota</taxon>
        <taxon>Actinomycetes</taxon>
        <taxon>Micromonosporales</taxon>
        <taxon>Micromonosporaceae</taxon>
        <taxon>Phytomonospora</taxon>
    </lineage>
</organism>
<reference evidence="3 4" key="1">
    <citation type="submission" date="2020-08" db="EMBL/GenBank/DDBJ databases">
        <title>Genomic Encyclopedia of Type Strains, Phase IV (KMG-IV): sequencing the most valuable type-strain genomes for metagenomic binning, comparative biology and taxonomic classification.</title>
        <authorList>
            <person name="Goeker M."/>
        </authorList>
    </citation>
    <scope>NUCLEOTIDE SEQUENCE [LARGE SCALE GENOMIC DNA]</scope>
    <source>
        <strain evidence="3 4">YIM 65646</strain>
    </source>
</reference>
<comment type="similarity">
    <text evidence="1">Belongs to the AHA1 family.</text>
</comment>
<dbReference type="EMBL" id="JACHGT010000004">
    <property type="protein sequence ID" value="MBB6034539.1"/>
    <property type="molecule type" value="Genomic_DNA"/>
</dbReference>
<evidence type="ECO:0000313" key="4">
    <source>
        <dbReference type="Proteomes" id="UP000548476"/>
    </source>
</evidence>
<evidence type="ECO:0000313" key="3">
    <source>
        <dbReference type="EMBL" id="MBB6034539.1"/>
    </source>
</evidence>
<comment type="caution">
    <text evidence="3">The sequence shown here is derived from an EMBL/GenBank/DDBJ whole genome shotgun (WGS) entry which is preliminary data.</text>
</comment>
<gene>
    <name evidence="3" type="ORF">HNR73_002389</name>
</gene>
<dbReference type="AlphaFoldDB" id="A0A841FPP9"/>
<dbReference type="Proteomes" id="UP000548476">
    <property type="component" value="Unassembled WGS sequence"/>
</dbReference>
<dbReference type="InterPro" id="IPR013538">
    <property type="entry name" value="ASHA1/2-like_C"/>
</dbReference>